<accession>A0A6C0H0Z9</accession>
<organism evidence="1">
    <name type="scientific">viral metagenome</name>
    <dbReference type="NCBI Taxonomy" id="1070528"/>
    <lineage>
        <taxon>unclassified sequences</taxon>
        <taxon>metagenomes</taxon>
        <taxon>organismal metagenomes</taxon>
    </lineage>
</organism>
<reference evidence="1" key="1">
    <citation type="journal article" date="2020" name="Nature">
        <title>Giant virus diversity and host interactions through global metagenomics.</title>
        <authorList>
            <person name="Schulz F."/>
            <person name="Roux S."/>
            <person name="Paez-Espino D."/>
            <person name="Jungbluth S."/>
            <person name="Walsh D.A."/>
            <person name="Denef V.J."/>
            <person name="McMahon K.D."/>
            <person name="Konstantinidis K.T."/>
            <person name="Eloe-Fadrosh E.A."/>
            <person name="Kyrpides N.C."/>
            <person name="Woyke T."/>
        </authorList>
    </citation>
    <scope>NUCLEOTIDE SEQUENCE</scope>
    <source>
        <strain evidence="1">GVMAG-M-3300023179-4</strain>
    </source>
</reference>
<protein>
    <submittedName>
        <fullName evidence="1">Uncharacterized protein</fullName>
    </submittedName>
</protein>
<dbReference type="AlphaFoldDB" id="A0A6C0H0Z9"/>
<sequence>MKKYHLKKSKNNKEFIESLLNNYDEPEADKINKFNEKSLSKELKKLIKNNSNNIVKSSGGGLKLKPIDTHILIQ</sequence>
<evidence type="ECO:0000313" key="1">
    <source>
        <dbReference type="EMBL" id="QHT74202.1"/>
    </source>
</evidence>
<dbReference type="EMBL" id="MN739841">
    <property type="protein sequence ID" value="QHT74202.1"/>
    <property type="molecule type" value="Genomic_DNA"/>
</dbReference>
<name>A0A6C0H0Z9_9ZZZZ</name>
<proteinExistence type="predicted"/>